<evidence type="ECO:0000256" key="1">
    <source>
        <dbReference type="SAM" id="MobiDB-lite"/>
    </source>
</evidence>
<accession>A0A1A7XP42</accession>
<reference evidence="2" key="1">
    <citation type="submission" date="2016-05" db="EMBL/GenBank/DDBJ databases">
        <authorList>
            <person name="Lavstsen T."/>
            <person name="Jespersen J.S."/>
        </authorList>
    </citation>
    <scope>NUCLEOTIDE SEQUENCE</scope>
    <source>
        <tissue evidence="2">Brain</tissue>
    </source>
</reference>
<dbReference type="AlphaFoldDB" id="A0A1A7XP42"/>
<feature type="non-terminal residue" evidence="2">
    <location>
        <position position="1"/>
    </location>
</feature>
<dbReference type="EMBL" id="HADW01018368">
    <property type="protein sequence ID" value="SBP19768.1"/>
    <property type="molecule type" value="Transcribed_RNA"/>
</dbReference>
<feature type="compositionally biased region" description="Acidic residues" evidence="1">
    <location>
        <begin position="48"/>
        <end position="70"/>
    </location>
</feature>
<protein>
    <submittedName>
        <fullName evidence="2">Family with sequence similarity 92, member A1</fullName>
    </submittedName>
</protein>
<feature type="non-terminal residue" evidence="2">
    <location>
        <position position="77"/>
    </location>
</feature>
<organism evidence="2">
    <name type="scientific">Iconisemion striatum</name>
    <dbReference type="NCBI Taxonomy" id="60296"/>
    <lineage>
        <taxon>Eukaryota</taxon>
        <taxon>Metazoa</taxon>
        <taxon>Chordata</taxon>
        <taxon>Craniata</taxon>
        <taxon>Vertebrata</taxon>
        <taxon>Euteleostomi</taxon>
        <taxon>Actinopterygii</taxon>
        <taxon>Neopterygii</taxon>
        <taxon>Teleostei</taxon>
        <taxon>Neoteleostei</taxon>
        <taxon>Acanthomorphata</taxon>
        <taxon>Ovalentaria</taxon>
        <taxon>Atherinomorphae</taxon>
        <taxon>Cyprinodontiformes</taxon>
        <taxon>Nothobranchiidae</taxon>
        <taxon>Iconisemion</taxon>
    </lineage>
</organism>
<sequence length="77" mass="8788">SSKASNPIPVEASRQGQSHGLQCERNEEAAYRPHNLQHQVDKEVQREETDDDAEEEEEEEEEEEKEEVAAEEVVVVV</sequence>
<name>A0A1A7XP42_9TELE</name>
<feature type="compositionally biased region" description="Basic and acidic residues" evidence="1">
    <location>
        <begin position="22"/>
        <end position="31"/>
    </location>
</feature>
<evidence type="ECO:0000313" key="2">
    <source>
        <dbReference type="EMBL" id="SBP19768.1"/>
    </source>
</evidence>
<reference evidence="2" key="2">
    <citation type="submission" date="2016-06" db="EMBL/GenBank/DDBJ databases">
        <title>The genome of a short-lived fish provides insights into sex chromosome evolution and the genetic control of aging.</title>
        <authorList>
            <person name="Reichwald K."/>
            <person name="Felder M."/>
            <person name="Petzold A."/>
            <person name="Koch P."/>
            <person name="Groth M."/>
            <person name="Platzer M."/>
        </authorList>
    </citation>
    <scope>NUCLEOTIDE SEQUENCE</scope>
    <source>
        <tissue evidence="2">Brain</tissue>
    </source>
</reference>
<proteinExistence type="predicted"/>
<feature type="region of interest" description="Disordered" evidence="1">
    <location>
        <begin position="1"/>
        <end position="77"/>
    </location>
</feature>
<gene>
    <name evidence="2" type="primary">FAM92A1</name>
</gene>